<dbReference type="EMBL" id="WUEY01000004">
    <property type="protein sequence ID" value="NEI70291.1"/>
    <property type="molecule type" value="Genomic_DNA"/>
</dbReference>
<dbReference type="AlphaFoldDB" id="A0A6L9U4E8"/>
<dbReference type="RefSeq" id="WP_163986780.1">
    <property type="nucleotide sequence ID" value="NZ_WUEY01000004.1"/>
</dbReference>
<evidence type="ECO:0000313" key="2">
    <source>
        <dbReference type="EMBL" id="NEI70291.1"/>
    </source>
</evidence>
<gene>
    <name evidence="2" type="ORF">GR212_11975</name>
</gene>
<feature type="transmembrane region" description="Helical" evidence="1">
    <location>
        <begin position="75"/>
        <end position="92"/>
    </location>
</feature>
<keyword evidence="1" id="KW-0812">Transmembrane</keyword>
<proteinExistence type="predicted"/>
<evidence type="ECO:0000256" key="1">
    <source>
        <dbReference type="SAM" id="Phobius"/>
    </source>
</evidence>
<dbReference type="Proteomes" id="UP000483035">
    <property type="component" value="Unassembled WGS sequence"/>
</dbReference>
<accession>A0A6L9U4E8</accession>
<keyword evidence="1" id="KW-0472">Membrane</keyword>
<evidence type="ECO:0000313" key="3">
    <source>
        <dbReference type="Proteomes" id="UP000483035"/>
    </source>
</evidence>
<sequence>MAIDLVCHQFRSHNGCIGGIETLAFNPRTGTRDTKVMPMGSDNDGLEYDSKSWTGIGLGSTQQAIPSKFNALDHIRSYLTFFIPAIIVLHIIERALDGKISFDALSIFYALTSQIPEALCGIAALLLIILIQKIRPLLKKF</sequence>
<keyword evidence="1" id="KW-1133">Transmembrane helix</keyword>
<protein>
    <submittedName>
        <fullName evidence="2">Uncharacterized protein</fullName>
    </submittedName>
</protein>
<feature type="transmembrane region" description="Helical" evidence="1">
    <location>
        <begin position="104"/>
        <end position="131"/>
    </location>
</feature>
<organism evidence="2 3">
    <name type="scientific">Rhizobium lusitanum</name>
    <dbReference type="NCBI Taxonomy" id="293958"/>
    <lineage>
        <taxon>Bacteria</taxon>
        <taxon>Pseudomonadati</taxon>
        <taxon>Pseudomonadota</taxon>
        <taxon>Alphaproteobacteria</taxon>
        <taxon>Hyphomicrobiales</taxon>
        <taxon>Rhizobiaceae</taxon>
        <taxon>Rhizobium/Agrobacterium group</taxon>
        <taxon>Rhizobium</taxon>
    </lineage>
</organism>
<reference evidence="2 3" key="1">
    <citation type="submission" date="2019-12" db="EMBL/GenBank/DDBJ databases">
        <title>Rhizobium genotypes associated with high levels of biological nitrogen fixation by grain legumes in a temperate-maritime cropping system.</title>
        <authorList>
            <person name="Maluk M."/>
            <person name="Francesc Ferrando Molina F."/>
            <person name="Lopez Del Egido L."/>
            <person name="Lafos M."/>
            <person name="Langarica-Fuentes A."/>
            <person name="Gebre Yohannes G."/>
            <person name="Young M.W."/>
            <person name="Martin P."/>
            <person name="Gantlett R."/>
            <person name="Kenicer G."/>
            <person name="Hawes C."/>
            <person name="Begg G.S."/>
            <person name="Quilliam R.S."/>
            <person name="Squire G.R."/>
            <person name="Poole P.S."/>
            <person name="Young P.W."/>
            <person name="Iannetta P.M."/>
            <person name="James E.K."/>
        </authorList>
    </citation>
    <scope>NUCLEOTIDE SEQUENCE [LARGE SCALE GENOMIC DNA]</scope>
    <source>
        <strain evidence="2 3">JHI1118</strain>
    </source>
</reference>
<comment type="caution">
    <text evidence="2">The sequence shown here is derived from an EMBL/GenBank/DDBJ whole genome shotgun (WGS) entry which is preliminary data.</text>
</comment>
<name>A0A6L9U4E8_9HYPH</name>